<comment type="caution">
    <text evidence="1">The sequence shown here is derived from an EMBL/GenBank/DDBJ whole genome shotgun (WGS) entry which is preliminary data.</text>
</comment>
<dbReference type="STRING" id="1121439.dsat_1022"/>
<dbReference type="EMBL" id="ATHI01000029">
    <property type="protein sequence ID" value="EPR31433.1"/>
    <property type="molecule type" value="Genomic_DNA"/>
</dbReference>
<dbReference type="AlphaFoldDB" id="S7UGR6"/>
<keyword evidence="2" id="KW-1185">Reference proteome</keyword>
<dbReference type="OrthoDB" id="7062642at2"/>
<dbReference type="Pfam" id="PF09719">
    <property type="entry name" value="C_GCAxxG_C_C"/>
    <property type="match status" value="1"/>
</dbReference>
<dbReference type="RefSeq" id="WP_020887719.1">
    <property type="nucleotide sequence ID" value="NZ_ATHI01000029.1"/>
</dbReference>
<evidence type="ECO:0000313" key="2">
    <source>
        <dbReference type="Proteomes" id="UP000014975"/>
    </source>
</evidence>
<protein>
    <submittedName>
        <fullName evidence="1">C_GCAxxG_C_C family protein</fullName>
    </submittedName>
</protein>
<gene>
    <name evidence="1" type="ORF">dsat_1022</name>
</gene>
<sequence>MNDVATRALSHWNAKWLCAESVSRALAEDLGLDAGCLPRAATAFCSGLSRSGGMCGALAGAVLAIGLATGRDSPEDSLEIPYALTQELLASFRESFGSDNCVELLGCHLGTPEGQKIFAERGLRDSHCARYIAFAAEKGRELIRDAVS</sequence>
<dbReference type="eggNOG" id="COG1246">
    <property type="taxonomic scope" value="Bacteria"/>
</dbReference>
<dbReference type="NCBIfam" id="TIGR01909">
    <property type="entry name" value="C_GCAxxG_C_C"/>
    <property type="match status" value="1"/>
</dbReference>
<proteinExistence type="predicted"/>
<dbReference type="PATRIC" id="fig|1121439.3.peg.2395"/>
<organism evidence="1 2">
    <name type="scientific">Alkalidesulfovibrio alkalitolerans DSM 16529</name>
    <dbReference type="NCBI Taxonomy" id="1121439"/>
    <lineage>
        <taxon>Bacteria</taxon>
        <taxon>Pseudomonadati</taxon>
        <taxon>Thermodesulfobacteriota</taxon>
        <taxon>Desulfovibrionia</taxon>
        <taxon>Desulfovibrionales</taxon>
        <taxon>Desulfovibrionaceae</taxon>
        <taxon>Alkalidesulfovibrio</taxon>
    </lineage>
</organism>
<dbReference type="InterPro" id="IPR010181">
    <property type="entry name" value="CGCAxxGCC_motif"/>
</dbReference>
<accession>S7UGR6</accession>
<evidence type="ECO:0000313" key="1">
    <source>
        <dbReference type="EMBL" id="EPR31433.1"/>
    </source>
</evidence>
<dbReference type="Proteomes" id="UP000014975">
    <property type="component" value="Unassembled WGS sequence"/>
</dbReference>
<reference evidence="1 2" key="1">
    <citation type="journal article" date="2013" name="Genome Announc.">
        <title>Draft genome sequences for three mercury-methylating, sulfate-reducing bacteria.</title>
        <authorList>
            <person name="Brown S.D."/>
            <person name="Hurt R.A.Jr."/>
            <person name="Gilmour C.C."/>
            <person name="Elias D.A."/>
        </authorList>
    </citation>
    <scope>NUCLEOTIDE SEQUENCE [LARGE SCALE GENOMIC DNA]</scope>
    <source>
        <strain evidence="1 2">DSM 16529</strain>
    </source>
</reference>
<name>S7UGR6_9BACT</name>